<sequence length="113" mass="13195">MIKPNLQSAVHNLIIYDLAIRTLNYNLPKIEELKTGSIYKAYTELLLIELRKDYKPLKQQLMLERISIVKWQQVDQFFSDVIVSTSGNDQSLRYAKKVLQYEVDSLVNYSPLS</sequence>
<dbReference type="Proteomes" id="UP000294641">
    <property type="component" value="Unassembled WGS sequence"/>
</dbReference>
<dbReference type="RefSeq" id="WP_109350503.1">
    <property type="nucleotide sequence ID" value="NZ_QFVS01000038.1"/>
</dbReference>
<protein>
    <recommendedName>
        <fullName evidence="5">Aconitate hydratase</fullName>
    </recommendedName>
</protein>
<dbReference type="EMBL" id="SNZG01000037">
    <property type="protein sequence ID" value="TDR34571.1"/>
    <property type="molecule type" value="Genomic_DNA"/>
</dbReference>
<comment type="caution">
    <text evidence="1">The sequence shown here is derived from an EMBL/GenBank/DDBJ whole genome shotgun (WGS) entry which is preliminary data.</text>
</comment>
<dbReference type="AlphaFoldDB" id="A0A8B4QEK4"/>
<dbReference type="OrthoDB" id="2454557at2"/>
<dbReference type="Proteomes" id="UP000254330">
    <property type="component" value="Unassembled WGS sequence"/>
</dbReference>
<name>A0A8B4QEK4_9BACL</name>
<accession>A0A8B4QEK4</accession>
<keyword evidence="4" id="KW-1185">Reference proteome</keyword>
<proteinExistence type="predicted"/>
<reference evidence="1 3" key="1">
    <citation type="submission" date="2018-06" db="EMBL/GenBank/DDBJ databases">
        <authorList>
            <consortium name="Pathogen Informatics"/>
            <person name="Doyle S."/>
        </authorList>
    </citation>
    <scope>NUCLEOTIDE SEQUENCE [LARGE SCALE GENOMIC DNA]</scope>
    <source>
        <strain evidence="1 3">NCTC10597</strain>
    </source>
</reference>
<gene>
    <name evidence="2" type="ORF">DFR61_13740</name>
    <name evidence="1" type="ORF">NCTC10597_02840</name>
</gene>
<reference evidence="2 4" key="2">
    <citation type="submission" date="2019-03" db="EMBL/GenBank/DDBJ databases">
        <title>Genomic Encyclopedia of Type Strains, Phase IV (KMG-IV): sequencing the most valuable type-strain genomes for metagenomic binning, comparative biology and taxonomic classification.</title>
        <authorList>
            <person name="Goeker M."/>
        </authorList>
    </citation>
    <scope>NUCLEOTIDE SEQUENCE [LARGE SCALE GENOMIC DNA]</scope>
    <source>
        <strain evidence="2 4">DSM 20580</strain>
    </source>
</reference>
<dbReference type="Pfam" id="PF26325">
    <property type="entry name" value="YhjD"/>
    <property type="match status" value="1"/>
</dbReference>
<evidence type="ECO:0008006" key="5">
    <source>
        <dbReference type="Google" id="ProtNLM"/>
    </source>
</evidence>
<dbReference type="InterPro" id="IPR058600">
    <property type="entry name" value="YhjD-like"/>
</dbReference>
<evidence type="ECO:0000313" key="4">
    <source>
        <dbReference type="Proteomes" id="UP000294641"/>
    </source>
</evidence>
<evidence type="ECO:0000313" key="2">
    <source>
        <dbReference type="EMBL" id="TDR34571.1"/>
    </source>
</evidence>
<evidence type="ECO:0000313" key="1">
    <source>
        <dbReference type="EMBL" id="STX11044.1"/>
    </source>
</evidence>
<dbReference type="EMBL" id="UGNP01000001">
    <property type="protein sequence ID" value="STX11044.1"/>
    <property type="molecule type" value="Genomic_DNA"/>
</dbReference>
<organism evidence="1 3">
    <name type="scientific">Kurthia zopfii</name>
    <dbReference type="NCBI Taxonomy" id="1650"/>
    <lineage>
        <taxon>Bacteria</taxon>
        <taxon>Bacillati</taxon>
        <taxon>Bacillota</taxon>
        <taxon>Bacilli</taxon>
        <taxon>Bacillales</taxon>
        <taxon>Caryophanaceae</taxon>
        <taxon>Kurthia</taxon>
    </lineage>
</organism>
<evidence type="ECO:0000313" key="3">
    <source>
        <dbReference type="Proteomes" id="UP000254330"/>
    </source>
</evidence>